<dbReference type="GO" id="GO:0042162">
    <property type="term" value="F:telomeric DNA binding"/>
    <property type="evidence" value="ECO:0007669"/>
    <property type="project" value="TreeGrafter"/>
</dbReference>
<evidence type="ECO:0000256" key="5">
    <source>
        <dbReference type="ARBA" id="ARBA00023159"/>
    </source>
</evidence>
<dbReference type="InterPro" id="IPR001357">
    <property type="entry name" value="BRCT_dom"/>
</dbReference>
<keyword evidence="6" id="KW-0804">Transcription</keyword>
<evidence type="ECO:0000256" key="8">
    <source>
        <dbReference type="RuleBase" id="RU367107"/>
    </source>
</evidence>
<dbReference type="Pfam" id="PF11626">
    <property type="entry name" value="Rap1_C"/>
    <property type="match status" value="1"/>
</dbReference>
<dbReference type="PANTHER" id="PTHR16466:SF6">
    <property type="entry name" value="TELOMERIC REPEAT-BINDING FACTOR 2-INTERACTING PROTEIN 1"/>
    <property type="match status" value="1"/>
</dbReference>
<keyword evidence="7 8" id="KW-0539">Nucleus</keyword>
<feature type="compositionally biased region" description="Acidic residues" evidence="9">
    <location>
        <begin position="496"/>
        <end position="511"/>
    </location>
</feature>
<feature type="domain" description="ARID" evidence="10">
    <location>
        <begin position="262"/>
        <end position="355"/>
    </location>
</feature>
<dbReference type="Pfam" id="PF01388">
    <property type="entry name" value="ARID"/>
    <property type="match status" value="1"/>
</dbReference>
<dbReference type="AlphaFoldDB" id="A0A9P9FEN1"/>
<keyword evidence="3 8" id="KW-0779">Telomere</keyword>
<dbReference type="InterPro" id="IPR021661">
    <property type="entry name" value="Rap1_C"/>
</dbReference>
<feature type="region of interest" description="Disordered" evidence="9">
    <location>
        <begin position="369"/>
        <end position="647"/>
    </location>
</feature>
<feature type="region of interest" description="Disordered" evidence="9">
    <location>
        <begin position="97"/>
        <end position="116"/>
    </location>
</feature>
<keyword evidence="5" id="KW-0010">Activator</keyword>
<evidence type="ECO:0000256" key="6">
    <source>
        <dbReference type="ARBA" id="ARBA00023163"/>
    </source>
</evidence>
<comment type="similarity">
    <text evidence="1 8">Belongs to the RAP1 family.</text>
</comment>
<dbReference type="Gene3D" id="1.10.10.60">
    <property type="entry name" value="Homeodomain-like"/>
    <property type="match status" value="1"/>
</dbReference>
<comment type="subcellular location">
    <subcellularLocation>
        <location evidence="8">Nucleus</location>
    </subcellularLocation>
    <subcellularLocation>
        <location evidence="8">Chromosome</location>
        <location evidence="8">Telomere</location>
    </subcellularLocation>
</comment>
<dbReference type="CDD" id="cd11655">
    <property type="entry name" value="rap1_myb-like"/>
    <property type="match status" value="1"/>
</dbReference>
<dbReference type="Gene3D" id="1.10.150.60">
    <property type="entry name" value="ARID DNA-binding domain"/>
    <property type="match status" value="1"/>
</dbReference>
<keyword evidence="2 8" id="KW-0158">Chromosome</keyword>
<evidence type="ECO:0000256" key="1">
    <source>
        <dbReference type="ARBA" id="ARBA00010467"/>
    </source>
</evidence>
<dbReference type="SUPFAM" id="SSF46774">
    <property type="entry name" value="ARID-like"/>
    <property type="match status" value="1"/>
</dbReference>
<dbReference type="GO" id="GO:0031848">
    <property type="term" value="P:protection from non-homologous end joining at telomere"/>
    <property type="evidence" value="ECO:0007669"/>
    <property type="project" value="TreeGrafter"/>
</dbReference>
<dbReference type="InterPro" id="IPR038104">
    <property type="entry name" value="Rap1_C_sf"/>
</dbReference>
<reference evidence="11" key="1">
    <citation type="journal article" date="2021" name="Nat. Commun.">
        <title>Genetic determinants of endophytism in the Arabidopsis root mycobiome.</title>
        <authorList>
            <person name="Mesny F."/>
            <person name="Miyauchi S."/>
            <person name="Thiergart T."/>
            <person name="Pickel B."/>
            <person name="Atanasova L."/>
            <person name="Karlsson M."/>
            <person name="Huettel B."/>
            <person name="Barry K.W."/>
            <person name="Haridas S."/>
            <person name="Chen C."/>
            <person name="Bauer D."/>
            <person name="Andreopoulos W."/>
            <person name="Pangilinan J."/>
            <person name="LaButti K."/>
            <person name="Riley R."/>
            <person name="Lipzen A."/>
            <person name="Clum A."/>
            <person name="Drula E."/>
            <person name="Henrissat B."/>
            <person name="Kohler A."/>
            <person name="Grigoriev I.V."/>
            <person name="Martin F.M."/>
            <person name="Hacquard S."/>
        </authorList>
    </citation>
    <scope>NUCLEOTIDE SEQUENCE</scope>
    <source>
        <strain evidence="11">MPI-CAGE-AT-0147</strain>
    </source>
</reference>
<dbReference type="Proteomes" id="UP000738349">
    <property type="component" value="Unassembled WGS sequence"/>
</dbReference>
<dbReference type="InterPro" id="IPR015010">
    <property type="entry name" value="TERF2IP_Myb"/>
</dbReference>
<keyword evidence="12" id="KW-1185">Reference proteome</keyword>
<comment type="function">
    <text evidence="8">Involved in the regulation of telomere length, clustering and has a specific role in telomere position effect (TPE).</text>
</comment>
<evidence type="ECO:0000256" key="9">
    <source>
        <dbReference type="SAM" id="MobiDB-lite"/>
    </source>
</evidence>
<dbReference type="Gene3D" id="1.10.10.2170">
    <property type="match status" value="1"/>
</dbReference>
<feature type="compositionally biased region" description="Low complexity" evidence="9">
    <location>
        <begin position="420"/>
        <end position="431"/>
    </location>
</feature>
<name>A0A9P9FEN1_9HYPO</name>
<dbReference type="InterPro" id="IPR036431">
    <property type="entry name" value="ARID_dom_sf"/>
</dbReference>
<feature type="region of interest" description="Disordered" evidence="9">
    <location>
        <begin position="178"/>
        <end position="211"/>
    </location>
</feature>
<feature type="compositionally biased region" description="Low complexity" evidence="9">
    <location>
        <begin position="198"/>
        <end position="208"/>
    </location>
</feature>
<dbReference type="InterPro" id="IPR009057">
    <property type="entry name" value="Homeodomain-like_sf"/>
</dbReference>
<comment type="subunit">
    <text evidence="8">Homodimer.</text>
</comment>
<feature type="compositionally biased region" description="Polar residues" evidence="9">
    <location>
        <begin position="460"/>
        <end position="471"/>
    </location>
</feature>
<comment type="caution">
    <text evidence="11">The sequence shown here is derived from an EMBL/GenBank/DDBJ whole genome shotgun (WGS) entry which is preliminary data.</text>
</comment>
<dbReference type="PANTHER" id="PTHR16466">
    <property type="entry name" value="TELOMERE REPEAT-BINDING FACTOR 2-INTERACTING PROTEIN 1"/>
    <property type="match status" value="1"/>
</dbReference>
<evidence type="ECO:0000256" key="2">
    <source>
        <dbReference type="ARBA" id="ARBA00022454"/>
    </source>
</evidence>
<dbReference type="PROSITE" id="PS51011">
    <property type="entry name" value="ARID"/>
    <property type="match status" value="1"/>
</dbReference>
<dbReference type="InterPro" id="IPR039595">
    <property type="entry name" value="TE2IP/Rap1"/>
</dbReference>
<dbReference type="CDD" id="cd16100">
    <property type="entry name" value="ARID"/>
    <property type="match status" value="1"/>
</dbReference>
<evidence type="ECO:0000259" key="10">
    <source>
        <dbReference type="PROSITE" id="PS51011"/>
    </source>
</evidence>
<evidence type="ECO:0000256" key="3">
    <source>
        <dbReference type="ARBA" id="ARBA00022895"/>
    </source>
</evidence>
<dbReference type="InterPro" id="IPR001606">
    <property type="entry name" value="ARID_dom"/>
</dbReference>
<sequence length="771" mass="85748">MAAVTYNGVESAEGGNIFKDVKLWVAMRVPMRKAILDMITNNGGTVVPLEKHADILIADHVRKDAPSGSYSWKFVTESVENGIIQIKDRYLIGRDPTLPRPAGRASHGKKSTRTPFTSAEDAALAKWVLAHNVNQLGNKIFQEFEAANPRHTWQSWRSRFVKNLQVLPVDQLQALAASAPEQEPNGNEEETGEVAEVQPQSQLQPQPQKTAAVIPHRLVQRSSPPPAKTAEPVEPIPDSLQVEIDARQDDVSDAELSDLEDDIKMKEFYEDLNEYITTFGRDIKLRPKISGKTIELWDLVVAAQEARRGDIEGLGDVDWLEVAVVMGFEADDTSAASQLCQCYAENLAEFMEAMESFDEEEDETAYNYRDPISEFSPGGRVPSDGPLSESFPERSPPLDPPSTEEPGRWARSSPPIGVKRSLGQRSLSSSGPLTKRPRYNKNIEIPSTPDMDHRVRRQFPSAQLFSPSVRKSLSRQDYVDVSEASQHLPPFHEEELQVEEEPEDEIEELEVSEPREAQPQSPLLDTEATPAHGKPSQQLTNEALNPSPIPFSLSNRARQPTKTELDRPGSKAKQTSEIGSNQRQEARRGATAVPAQELSSTIQKGPKRPSRRSLPATFRSNPQPKPPTASAPTEAPRRPLPMPSESNRRDIDAWIRYYESLEFPRSVVIEGLKRTTLTPGNLASLVMQSLKDGKEIPSHHEGIWTDRDDAELTLVASVDLRVEPSGPVAERQYRKARRASDRLVKKHGPARIELRKSFLDAQNAGKPNSGS</sequence>
<dbReference type="OrthoDB" id="435460at2759"/>
<evidence type="ECO:0000313" key="12">
    <source>
        <dbReference type="Proteomes" id="UP000738349"/>
    </source>
</evidence>
<feature type="compositionally biased region" description="Polar residues" evidence="9">
    <location>
        <begin position="572"/>
        <end position="583"/>
    </location>
</feature>
<dbReference type="SUPFAM" id="SSF46689">
    <property type="entry name" value="Homeodomain-like"/>
    <property type="match status" value="1"/>
</dbReference>
<keyword evidence="4" id="KW-0805">Transcription regulation</keyword>
<feature type="compositionally biased region" description="Polar residues" evidence="9">
    <location>
        <begin position="535"/>
        <end position="544"/>
    </location>
</feature>
<proteinExistence type="inferred from homology"/>
<organism evidence="11 12">
    <name type="scientific">Dactylonectria macrodidyma</name>
    <dbReference type="NCBI Taxonomy" id="307937"/>
    <lineage>
        <taxon>Eukaryota</taxon>
        <taxon>Fungi</taxon>
        <taxon>Dikarya</taxon>
        <taxon>Ascomycota</taxon>
        <taxon>Pezizomycotina</taxon>
        <taxon>Sordariomycetes</taxon>
        <taxon>Hypocreomycetidae</taxon>
        <taxon>Hypocreales</taxon>
        <taxon>Nectriaceae</taxon>
        <taxon>Dactylonectria</taxon>
    </lineage>
</organism>
<accession>A0A9P9FEN1</accession>
<dbReference type="GO" id="GO:0070187">
    <property type="term" value="C:shelterin complex"/>
    <property type="evidence" value="ECO:0007669"/>
    <property type="project" value="TreeGrafter"/>
</dbReference>
<dbReference type="EMBL" id="JAGMUV010000004">
    <property type="protein sequence ID" value="KAH7161430.1"/>
    <property type="molecule type" value="Genomic_DNA"/>
</dbReference>
<dbReference type="Pfam" id="PF16589">
    <property type="entry name" value="BRCT_2"/>
    <property type="match status" value="1"/>
</dbReference>
<gene>
    <name evidence="11" type="ORF">EDB81DRAFT_784747</name>
</gene>
<dbReference type="GO" id="GO:0010833">
    <property type="term" value="P:telomere maintenance via telomere lengthening"/>
    <property type="evidence" value="ECO:0007669"/>
    <property type="project" value="UniProtKB-UniRule"/>
</dbReference>
<dbReference type="Pfam" id="PF08914">
    <property type="entry name" value="Myb_Rap1"/>
    <property type="match status" value="1"/>
</dbReference>
<dbReference type="SMART" id="SM00501">
    <property type="entry name" value="BRIGHT"/>
    <property type="match status" value="1"/>
</dbReference>
<evidence type="ECO:0000256" key="7">
    <source>
        <dbReference type="ARBA" id="ARBA00023242"/>
    </source>
</evidence>
<protein>
    <recommendedName>
        <fullName evidence="8">DNA-binding protein RAP1</fullName>
    </recommendedName>
</protein>
<evidence type="ECO:0000313" key="11">
    <source>
        <dbReference type="EMBL" id="KAH7161430.1"/>
    </source>
</evidence>
<evidence type="ECO:0000256" key="4">
    <source>
        <dbReference type="ARBA" id="ARBA00023015"/>
    </source>
</evidence>